<organism evidence="1">
    <name type="scientific">Klebsiella pneumoniae</name>
    <dbReference type="NCBI Taxonomy" id="573"/>
    <lineage>
        <taxon>Bacteria</taxon>
        <taxon>Pseudomonadati</taxon>
        <taxon>Pseudomonadota</taxon>
        <taxon>Gammaproteobacteria</taxon>
        <taxon>Enterobacterales</taxon>
        <taxon>Enterobacteriaceae</taxon>
        <taxon>Klebsiella/Raoultella group</taxon>
        <taxon>Klebsiella</taxon>
        <taxon>Klebsiella pneumoniae complex</taxon>
    </lineage>
</organism>
<accession>A0A486TY14</accession>
<protein>
    <submittedName>
        <fullName evidence="1">Uncharacterized protein</fullName>
    </submittedName>
</protein>
<proteinExistence type="predicted"/>
<dbReference type="AlphaFoldDB" id="A0A486TY14"/>
<dbReference type="EMBL" id="CAAHCY010000089">
    <property type="protein sequence ID" value="VGM31240.1"/>
    <property type="molecule type" value="Genomic_DNA"/>
</dbReference>
<reference evidence="1" key="1">
    <citation type="submission" date="2019-03" db="EMBL/GenBank/DDBJ databases">
        <authorList>
            <consortium name="Pathogen Informatics"/>
        </authorList>
    </citation>
    <scope>NUCLEOTIDE SEQUENCE</scope>
    <source>
        <strain evidence="1">5012STDY7626354</strain>
    </source>
</reference>
<sequence length="39" mass="4636">MLKHEINQLLITKFIFIKTQVFIRLNVFTQQGAHCNPHI</sequence>
<name>A0A486TY14_KLEPN</name>
<gene>
    <name evidence="1" type="ORF">SAMEA4873555_05198</name>
</gene>
<evidence type="ECO:0000313" key="1">
    <source>
        <dbReference type="EMBL" id="VGM31240.1"/>
    </source>
</evidence>